<evidence type="ECO:0000256" key="4">
    <source>
        <dbReference type="ARBA" id="ARBA00023242"/>
    </source>
</evidence>
<dbReference type="Gene3D" id="1.10.20.10">
    <property type="entry name" value="Histone, subunit A"/>
    <property type="match status" value="1"/>
</dbReference>
<dbReference type="InterPro" id="IPR035425">
    <property type="entry name" value="CENP-T/H4_C"/>
</dbReference>
<organism evidence="7 8">
    <name type="scientific">Mucor flavus</name>
    <dbReference type="NCBI Taxonomy" id="439312"/>
    <lineage>
        <taxon>Eukaryota</taxon>
        <taxon>Fungi</taxon>
        <taxon>Fungi incertae sedis</taxon>
        <taxon>Mucoromycota</taxon>
        <taxon>Mucoromycotina</taxon>
        <taxon>Mucoromycetes</taxon>
        <taxon>Mucorales</taxon>
        <taxon>Mucorineae</taxon>
        <taxon>Mucoraceae</taxon>
        <taxon>Mucor</taxon>
    </lineage>
</organism>
<dbReference type="Proteomes" id="UP001473302">
    <property type="component" value="Unassembled WGS sequence"/>
</dbReference>
<accession>A0ABP9YTU6</accession>
<feature type="domain" description="CENP-T/Histone H4 histone fold" evidence="6">
    <location>
        <begin position="387"/>
        <end position="465"/>
    </location>
</feature>
<keyword evidence="4" id="KW-0539">Nucleus</keyword>
<sequence length="487" mass="56304">MNDESSRRKNSIKTNKFLPDPFNQYQKKVTLVIFGTGMFVQDNVKLKGNRCGVTGVFWRAFKKREAEGGLITVIIDEYLTSQICSVYNNRTLKDAVPQEGPSFKDVQIEETTLKPHDPLQYIPAKRNYESEFYSKFNTIPLLDHNQRAAKDLGPEKFWERKRRHADMIDNESFVAHSSTNYSRLDYKPTPPSRTHLDDDDDNRTWRTQDMLSEDGDNAVVLDAQRIQELRRTLDEQFVRESLLRSQRQMESQSRESSQIPAELELPKSSQETMTMAQEPVNEDINLPIITDTQPKDEMRTLSPQPSVHGTMDLVTIREEINNLPKVPGFNIDDQDWGDDFGQDWPDNEPNQIVEEGDTNIEPGIKVDLFTLIPQTRPREIFSNKLGYNTRLSAGKARLVEISNLFFEQLIKDIKIQKRRTPETMNCVTNEDIIQVMKRQQVLDAKTTVEQLAHKHLPREVTEAICTSALKQNILNPQKRRLLSKNEN</sequence>
<gene>
    <name evidence="7" type="ORF">MFLAVUS_003708</name>
</gene>
<proteinExistence type="predicted"/>
<evidence type="ECO:0000256" key="3">
    <source>
        <dbReference type="ARBA" id="ARBA00022454"/>
    </source>
</evidence>
<evidence type="ECO:0000256" key="5">
    <source>
        <dbReference type="SAM" id="MobiDB-lite"/>
    </source>
</evidence>
<protein>
    <recommendedName>
        <fullName evidence="6">CENP-T/Histone H4 histone fold domain-containing protein</fullName>
    </recommendedName>
</protein>
<dbReference type="EMBL" id="BAABUK010000007">
    <property type="protein sequence ID" value="GAA5810288.1"/>
    <property type="molecule type" value="Genomic_DNA"/>
</dbReference>
<evidence type="ECO:0000259" key="6">
    <source>
        <dbReference type="Pfam" id="PF15511"/>
    </source>
</evidence>
<evidence type="ECO:0000313" key="7">
    <source>
        <dbReference type="EMBL" id="GAA5810288.1"/>
    </source>
</evidence>
<comment type="subcellular location">
    <subcellularLocation>
        <location evidence="2">Chromosome</location>
    </subcellularLocation>
    <subcellularLocation>
        <location evidence="1">Nucleus</location>
    </subcellularLocation>
</comment>
<evidence type="ECO:0000256" key="1">
    <source>
        <dbReference type="ARBA" id="ARBA00004123"/>
    </source>
</evidence>
<keyword evidence="8" id="KW-1185">Reference proteome</keyword>
<comment type="caution">
    <text evidence="7">The sequence shown here is derived from an EMBL/GenBank/DDBJ whole genome shotgun (WGS) entry which is preliminary data.</text>
</comment>
<feature type="region of interest" description="Disordered" evidence="5">
    <location>
        <begin position="182"/>
        <end position="201"/>
    </location>
</feature>
<name>A0ABP9YTU6_9FUNG</name>
<reference evidence="7 8" key="1">
    <citation type="submission" date="2024-04" db="EMBL/GenBank/DDBJ databases">
        <title>genome sequences of Mucor flavus KT1a and Helicostylum pulchrum KT1b strains isolated from the surface of a dry-aged beef.</title>
        <authorList>
            <person name="Toyotome T."/>
            <person name="Hosono M."/>
            <person name="Torimaru M."/>
            <person name="Fukuda K."/>
            <person name="Mikami N."/>
        </authorList>
    </citation>
    <scope>NUCLEOTIDE SEQUENCE [LARGE SCALE GENOMIC DNA]</scope>
    <source>
        <strain evidence="7 8">KT1a</strain>
    </source>
</reference>
<keyword evidence="3" id="KW-0158">Chromosome</keyword>
<dbReference type="InterPro" id="IPR009072">
    <property type="entry name" value="Histone-fold"/>
</dbReference>
<evidence type="ECO:0000313" key="8">
    <source>
        <dbReference type="Proteomes" id="UP001473302"/>
    </source>
</evidence>
<evidence type="ECO:0000256" key="2">
    <source>
        <dbReference type="ARBA" id="ARBA00004286"/>
    </source>
</evidence>
<dbReference type="Pfam" id="PF15511">
    <property type="entry name" value="CENP-T_C"/>
    <property type="match status" value="1"/>
</dbReference>